<gene>
    <name evidence="2" type="ORF">NNC64_13410</name>
</gene>
<proteinExistence type="predicted"/>
<reference evidence="2" key="1">
    <citation type="submission" date="2022-07" db="EMBL/GenBank/DDBJ databases">
        <title>Prevotella copri.</title>
        <authorList>
            <person name="Yang C."/>
        </authorList>
    </citation>
    <scope>NUCLEOTIDE SEQUENCE</scope>
    <source>
        <strain evidence="2">HF2107</strain>
    </source>
</reference>
<dbReference type="Proteomes" id="UP001205531">
    <property type="component" value="Unassembled WGS sequence"/>
</dbReference>
<evidence type="ECO:0008006" key="4">
    <source>
        <dbReference type="Google" id="ProtNLM"/>
    </source>
</evidence>
<comment type="caution">
    <text evidence="2">The sequence shown here is derived from an EMBL/GenBank/DDBJ whole genome shotgun (WGS) entry which is preliminary data.</text>
</comment>
<dbReference type="AlphaFoldDB" id="A0AAW5INX1"/>
<evidence type="ECO:0000313" key="3">
    <source>
        <dbReference type="Proteomes" id="UP001205531"/>
    </source>
</evidence>
<dbReference type="PROSITE" id="PS51257">
    <property type="entry name" value="PROKAR_LIPOPROTEIN"/>
    <property type="match status" value="1"/>
</dbReference>
<dbReference type="RefSeq" id="WP_254953727.1">
    <property type="nucleotide sequence ID" value="NZ_JANDWY010000036.1"/>
</dbReference>
<dbReference type="SUPFAM" id="SSF48452">
    <property type="entry name" value="TPR-like"/>
    <property type="match status" value="1"/>
</dbReference>
<feature type="transmembrane region" description="Helical" evidence="1">
    <location>
        <begin position="381"/>
        <end position="399"/>
    </location>
</feature>
<dbReference type="Gene3D" id="1.25.40.10">
    <property type="entry name" value="Tetratricopeptide repeat domain"/>
    <property type="match status" value="1"/>
</dbReference>
<keyword evidence="1" id="KW-0812">Transmembrane</keyword>
<dbReference type="InterPro" id="IPR011990">
    <property type="entry name" value="TPR-like_helical_dom_sf"/>
</dbReference>
<evidence type="ECO:0000313" key="2">
    <source>
        <dbReference type="EMBL" id="MCP9565533.1"/>
    </source>
</evidence>
<keyword evidence="1" id="KW-0472">Membrane</keyword>
<sequence>MKRILLSNKNCINVLLGLIVSLFVACTSNEKQRLLQIENVLEESPDTAWAMLSQDENRLSKYSKSDRMKYLLLRTEAMNKLFYAMDTINYMNDVLEYYAFYGNTGEKAWANYLMGCVYRDKGNSPKALLYYNEAVAKIDTTKSGCNFTLLSKVYGQMADIYRLQRYPQMESKILDKKALVALMTNDTLGYVRAQERKISVFYQLGKMDSVYQIATRAYRYYKKIGKDDYAAATLIPLTEIYLKRKDYVKAKRTLDEYLAKSKLLDEKGEPLYPGTEYFYNYLGWYYIEVGQLDSALCCYRKLLNNPSDIENLETGYKGLMSIYSHKGMVDSVVKYVRLYADANDTVNFRLSAKEVGKVQALFDYSESQKEAARKAEEAKNVWKALFMSLLMIVILLLVIRKMKARNQKIQTQYDYTKKELVSTKKESKLKDSKIVNLNGILSIYKTNANEEKWKKENVFMESKIILAFQAYANTGKQPTVSEWKDLQKLVEASLPAFWQKLSSFEDILDDELRICLLTRLSFMPSQIANLLGASKQSITNKRKKLVQMLFKSDNIKKFDALIKEME</sequence>
<accession>A0AAW5INX1</accession>
<protein>
    <recommendedName>
        <fullName evidence="4">Tetratricopeptide repeat protein</fullName>
    </recommendedName>
</protein>
<dbReference type="EMBL" id="JANDWZ010000039">
    <property type="protein sequence ID" value="MCP9565533.1"/>
    <property type="molecule type" value="Genomic_DNA"/>
</dbReference>
<evidence type="ECO:0000256" key="1">
    <source>
        <dbReference type="SAM" id="Phobius"/>
    </source>
</evidence>
<organism evidence="2 3">
    <name type="scientific">Segatella copri</name>
    <dbReference type="NCBI Taxonomy" id="165179"/>
    <lineage>
        <taxon>Bacteria</taxon>
        <taxon>Pseudomonadati</taxon>
        <taxon>Bacteroidota</taxon>
        <taxon>Bacteroidia</taxon>
        <taxon>Bacteroidales</taxon>
        <taxon>Prevotellaceae</taxon>
        <taxon>Segatella</taxon>
    </lineage>
</organism>
<name>A0AAW5INX1_9BACT</name>
<keyword evidence="1" id="KW-1133">Transmembrane helix</keyword>